<dbReference type="InterPro" id="IPR021109">
    <property type="entry name" value="Peptidase_aspartic_dom_sf"/>
</dbReference>
<gene>
    <name evidence="2" type="ORF">PVK06_000973</name>
</gene>
<name>A0ABR0R0Y8_GOSAR</name>
<sequence length="483" mass="54727">MDNKEIGIFNKREEADEGEVCASDNQSLGLPYSADRPFVIYYDARKELMKPKIIIEVPSPFPYKDKNAIPWKYDINIVTPEGEKSEATTGDVGEVGHFTCSGRCYSKEIEPIKKSSDWKQKGMTVMYEAEVEQETSPVQETKKPVDEEEAQEFLKFIKHSEYNVVEQLNKQPARISILSLLLNSEPHWNALLKVLNQVYVANNISVEKLDRWVNNLNADNFISFSDDEIPPNGRGLVKALHIMTRCKGYIIPNVLIDNGSALNVMPLATLSRILMDLSYLRPYHSTVRAFDGTRREIMGKIEIPLEVGPYIYNTEFQVMDITPSYNCLLGRPWIHSAGAVPSSLHQKVKFIMNGCLVTIEGEEDIVASISADAPYLEVSKDATECSFRSFEFVNATFVAEGNRIPVPKLSRNTRLGVKMIVGKGARARKGLGRYLQGIVRALKPVRHKARYGLGFQPDIRQRRKQLQKDRERQIARVLGQELE</sequence>
<accession>A0ABR0R0Y8</accession>
<comment type="caution">
    <text evidence="2">The sequence shown here is derived from an EMBL/GenBank/DDBJ whole genome shotgun (WGS) entry which is preliminary data.</text>
</comment>
<evidence type="ECO:0000313" key="3">
    <source>
        <dbReference type="Proteomes" id="UP001358586"/>
    </source>
</evidence>
<dbReference type="PROSITE" id="PS50174">
    <property type="entry name" value="G_PATCH"/>
    <property type="match status" value="1"/>
</dbReference>
<feature type="domain" description="G-patch" evidence="1">
    <location>
        <begin position="412"/>
        <end position="458"/>
    </location>
</feature>
<dbReference type="CDD" id="cd00303">
    <property type="entry name" value="retropepsin_like"/>
    <property type="match status" value="1"/>
</dbReference>
<reference evidence="2 3" key="1">
    <citation type="submission" date="2023-03" db="EMBL/GenBank/DDBJ databases">
        <title>WGS of Gossypium arboreum.</title>
        <authorList>
            <person name="Yu D."/>
        </authorList>
    </citation>
    <scope>NUCLEOTIDE SEQUENCE [LARGE SCALE GENOMIC DNA]</scope>
    <source>
        <tissue evidence="2">Leaf</tissue>
    </source>
</reference>
<dbReference type="SUPFAM" id="SSF50630">
    <property type="entry name" value="Acid proteases"/>
    <property type="match status" value="1"/>
</dbReference>
<keyword evidence="3" id="KW-1185">Reference proteome</keyword>
<organism evidence="2 3">
    <name type="scientific">Gossypium arboreum</name>
    <name type="common">Tree cotton</name>
    <name type="synonym">Gossypium nanking</name>
    <dbReference type="NCBI Taxonomy" id="29729"/>
    <lineage>
        <taxon>Eukaryota</taxon>
        <taxon>Viridiplantae</taxon>
        <taxon>Streptophyta</taxon>
        <taxon>Embryophyta</taxon>
        <taxon>Tracheophyta</taxon>
        <taxon>Spermatophyta</taxon>
        <taxon>Magnoliopsida</taxon>
        <taxon>eudicotyledons</taxon>
        <taxon>Gunneridae</taxon>
        <taxon>Pentapetalae</taxon>
        <taxon>rosids</taxon>
        <taxon>malvids</taxon>
        <taxon>Malvales</taxon>
        <taxon>Malvaceae</taxon>
        <taxon>Malvoideae</taxon>
        <taxon>Gossypium</taxon>
    </lineage>
</organism>
<dbReference type="InterPro" id="IPR000467">
    <property type="entry name" value="G_patch_dom"/>
</dbReference>
<dbReference type="PANTHER" id="PTHR32108">
    <property type="entry name" value="DNA-DIRECTED RNA POLYMERASE SUBUNIT ALPHA"/>
    <property type="match status" value="1"/>
</dbReference>
<dbReference type="EMBL" id="JARKNE010000001">
    <property type="protein sequence ID" value="KAK5844832.1"/>
    <property type="molecule type" value="Genomic_DNA"/>
</dbReference>
<evidence type="ECO:0000259" key="1">
    <source>
        <dbReference type="PROSITE" id="PS50174"/>
    </source>
</evidence>
<proteinExistence type="predicted"/>
<dbReference type="Proteomes" id="UP001358586">
    <property type="component" value="Chromosome 1"/>
</dbReference>
<evidence type="ECO:0000313" key="2">
    <source>
        <dbReference type="EMBL" id="KAK5844832.1"/>
    </source>
</evidence>
<dbReference type="Gene3D" id="2.40.70.10">
    <property type="entry name" value="Acid Proteases"/>
    <property type="match status" value="1"/>
</dbReference>
<protein>
    <recommendedName>
        <fullName evidence="1">G-patch domain-containing protein</fullName>
    </recommendedName>
</protein>
<dbReference type="PANTHER" id="PTHR32108:SF9">
    <property type="entry name" value="REVERSE TRANSCRIPTASE RNASE H-LIKE DOMAIN-CONTAINING PROTEIN"/>
    <property type="match status" value="1"/>
</dbReference>